<protein>
    <recommendedName>
        <fullName evidence="3">Aldehyde dehydrogenase domain-containing protein</fullName>
    </recommendedName>
</protein>
<sequence>MAIPNWFRPNVLKQVELEAVKKAHDTEYGLGAAIFTKGDTGMVRSNSSQDSCFRISFSG</sequence>
<evidence type="ECO:0008006" key="3">
    <source>
        <dbReference type="Google" id="ProtNLM"/>
    </source>
</evidence>
<reference evidence="1" key="1">
    <citation type="journal article" date="2020" name="Stud. Mycol.">
        <title>101 Dothideomycetes genomes: a test case for predicting lifestyles and emergence of pathogens.</title>
        <authorList>
            <person name="Haridas S."/>
            <person name="Albert R."/>
            <person name="Binder M."/>
            <person name="Bloem J."/>
            <person name="Labutti K."/>
            <person name="Salamov A."/>
            <person name="Andreopoulos B."/>
            <person name="Baker S."/>
            <person name="Barry K."/>
            <person name="Bills G."/>
            <person name="Bluhm B."/>
            <person name="Cannon C."/>
            <person name="Castanera R."/>
            <person name="Culley D."/>
            <person name="Daum C."/>
            <person name="Ezra D."/>
            <person name="Gonzalez J."/>
            <person name="Henrissat B."/>
            <person name="Kuo A."/>
            <person name="Liang C."/>
            <person name="Lipzen A."/>
            <person name="Lutzoni F."/>
            <person name="Magnuson J."/>
            <person name="Mondo S."/>
            <person name="Nolan M."/>
            <person name="Ohm R."/>
            <person name="Pangilinan J."/>
            <person name="Park H.-J."/>
            <person name="Ramirez L."/>
            <person name="Alfaro M."/>
            <person name="Sun H."/>
            <person name="Tritt A."/>
            <person name="Yoshinaga Y."/>
            <person name="Zwiers L.-H."/>
            <person name="Turgeon B."/>
            <person name="Goodwin S."/>
            <person name="Spatafora J."/>
            <person name="Crous P."/>
            <person name="Grigoriev I."/>
        </authorList>
    </citation>
    <scope>NUCLEOTIDE SEQUENCE</scope>
    <source>
        <strain evidence="1">CBS 122367</strain>
    </source>
</reference>
<evidence type="ECO:0000313" key="2">
    <source>
        <dbReference type="Proteomes" id="UP000799291"/>
    </source>
</evidence>
<organism evidence="1 2">
    <name type="scientific">Lentithecium fluviatile CBS 122367</name>
    <dbReference type="NCBI Taxonomy" id="1168545"/>
    <lineage>
        <taxon>Eukaryota</taxon>
        <taxon>Fungi</taxon>
        <taxon>Dikarya</taxon>
        <taxon>Ascomycota</taxon>
        <taxon>Pezizomycotina</taxon>
        <taxon>Dothideomycetes</taxon>
        <taxon>Pleosporomycetidae</taxon>
        <taxon>Pleosporales</taxon>
        <taxon>Massarineae</taxon>
        <taxon>Lentitheciaceae</taxon>
        <taxon>Lentithecium</taxon>
    </lineage>
</organism>
<gene>
    <name evidence="1" type="ORF">K458DRAFT_428933</name>
</gene>
<proteinExistence type="predicted"/>
<keyword evidence="2" id="KW-1185">Reference proteome</keyword>
<dbReference type="EMBL" id="MU005574">
    <property type="protein sequence ID" value="KAF2688191.1"/>
    <property type="molecule type" value="Genomic_DNA"/>
</dbReference>
<dbReference type="AlphaFoldDB" id="A0A6G1JD86"/>
<evidence type="ECO:0000313" key="1">
    <source>
        <dbReference type="EMBL" id="KAF2688191.1"/>
    </source>
</evidence>
<name>A0A6G1JD86_9PLEO</name>
<dbReference type="Proteomes" id="UP000799291">
    <property type="component" value="Unassembled WGS sequence"/>
</dbReference>
<accession>A0A6G1JD86</accession>